<dbReference type="InterPro" id="IPR046015">
    <property type="entry name" value="DUF5972"/>
</dbReference>
<evidence type="ECO:0000256" key="1">
    <source>
        <dbReference type="SAM" id="MobiDB-lite"/>
    </source>
</evidence>
<dbReference type="NCBIfam" id="NF033521">
    <property type="entry name" value="lasso_leader_L3"/>
    <property type="match status" value="1"/>
</dbReference>
<keyword evidence="3" id="KW-1185">Reference proteome</keyword>
<comment type="caution">
    <text evidence="2">The sequence shown here is derived from an EMBL/GenBank/DDBJ whole genome shotgun (WGS) entry which is preliminary data.</text>
</comment>
<protein>
    <submittedName>
        <fullName evidence="2">Keywimysin-related RiPP</fullName>
    </submittedName>
</protein>
<reference evidence="2 3" key="1">
    <citation type="submission" date="2024-10" db="EMBL/GenBank/DDBJ databases">
        <title>The Natural Products Discovery Center: Release of the First 8490 Sequenced Strains for Exploring Actinobacteria Biosynthetic Diversity.</title>
        <authorList>
            <person name="Kalkreuter E."/>
            <person name="Kautsar S.A."/>
            <person name="Yang D."/>
            <person name="Bader C.D."/>
            <person name="Teijaro C.N."/>
            <person name="Fluegel L."/>
            <person name="Davis C.M."/>
            <person name="Simpson J.R."/>
            <person name="Lauterbach L."/>
            <person name="Steele A.D."/>
            <person name="Gui C."/>
            <person name="Meng S."/>
            <person name="Li G."/>
            <person name="Viehrig K."/>
            <person name="Ye F."/>
            <person name="Su P."/>
            <person name="Kiefer A.F."/>
            <person name="Nichols A."/>
            <person name="Cepeda A.J."/>
            <person name="Yan W."/>
            <person name="Fan B."/>
            <person name="Jiang Y."/>
            <person name="Adhikari A."/>
            <person name="Zheng C.-J."/>
            <person name="Schuster L."/>
            <person name="Cowan T.M."/>
            <person name="Smanski M.J."/>
            <person name="Chevrette M.G."/>
            <person name="De Carvalho L.P.S."/>
            <person name="Shen B."/>
        </authorList>
    </citation>
    <scope>NUCLEOTIDE SEQUENCE [LARGE SCALE GENOMIC DNA]</scope>
    <source>
        <strain evidence="2 3">NPDC003029</strain>
    </source>
</reference>
<sequence>MSSQDPSGSGSCCLRARLRSRGSAHREERERRCTEMRTYERPTLTSMGSFRKVTGGRGVKGTGPPDILRRHRLIG</sequence>
<feature type="compositionally biased region" description="Polar residues" evidence="1">
    <location>
        <begin position="1"/>
        <end position="10"/>
    </location>
</feature>
<accession>A0ABW6RL65</accession>
<organism evidence="2 3">
    <name type="scientific">Streptomyces flavidovirens</name>
    <dbReference type="NCBI Taxonomy" id="67298"/>
    <lineage>
        <taxon>Bacteria</taxon>
        <taxon>Bacillati</taxon>
        <taxon>Actinomycetota</taxon>
        <taxon>Actinomycetes</taxon>
        <taxon>Kitasatosporales</taxon>
        <taxon>Streptomycetaceae</taxon>
        <taxon>Streptomyces</taxon>
    </lineage>
</organism>
<dbReference type="RefSeq" id="WP_387897220.1">
    <property type="nucleotide sequence ID" value="NZ_JBIAPK010000009.1"/>
</dbReference>
<dbReference type="Proteomes" id="UP001601976">
    <property type="component" value="Unassembled WGS sequence"/>
</dbReference>
<feature type="region of interest" description="Disordered" evidence="1">
    <location>
        <begin position="1"/>
        <end position="34"/>
    </location>
</feature>
<feature type="compositionally biased region" description="Basic and acidic residues" evidence="1">
    <location>
        <begin position="24"/>
        <end position="34"/>
    </location>
</feature>
<dbReference type="EMBL" id="JBIAPK010000009">
    <property type="protein sequence ID" value="MFF3342296.1"/>
    <property type="molecule type" value="Genomic_DNA"/>
</dbReference>
<evidence type="ECO:0000313" key="3">
    <source>
        <dbReference type="Proteomes" id="UP001601976"/>
    </source>
</evidence>
<evidence type="ECO:0000313" key="2">
    <source>
        <dbReference type="EMBL" id="MFF3342296.1"/>
    </source>
</evidence>
<proteinExistence type="predicted"/>
<dbReference type="Pfam" id="PF19397">
    <property type="entry name" value="DUF5972"/>
    <property type="match status" value="1"/>
</dbReference>
<name>A0ABW6RL65_9ACTN</name>
<gene>
    <name evidence="2" type="ORF">ACFYWW_26810</name>
</gene>